<reference evidence="1" key="2">
    <citation type="submission" date="2022-06" db="UniProtKB">
        <authorList>
            <consortium name="EnsemblMetazoa"/>
        </authorList>
    </citation>
    <scope>IDENTIFICATION</scope>
</reference>
<organism evidence="1 2">
    <name type="scientific">Onchocerca volvulus</name>
    <dbReference type="NCBI Taxonomy" id="6282"/>
    <lineage>
        <taxon>Eukaryota</taxon>
        <taxon>Metazoa</taxon>
        <taxon>Ecdysozoa</taxon>
        <taxon>Nematoda</taxon>
        <taxon>Chromadorea</taxon>
        <taxon>Rhabditida</taxon>
        <taxon>Spirurina</taxon>
        <taxon>Spiruromorpha</taxon>
        <taxon>Filarioidea</taxon>
        <taxon>Onchocercidae</taxon>
        <taxon>Onchocerca</taxon>
    </lineage>
</organism>
<keyword evidence="2" id="KW-1185">Reference proteome</keyword>
<name>A0A8R1Y100_ONCVO</name>
<sequence length="35" mass="4025">MQTESAYITCCLPTSSISIINEQQYNSLRIFQPED</sequence>
<evidence type="ECO:0000313" key="1">
    <source>
        <dbReference type="EnsemblMetazoa" id="OVOC6865.1"/>
    </source>
</evidence>
<protein>
    <submittedName>
        <fullName evidence="1">Uncharacterized protein</fullName>
    </submittedName>
</protein>
<evidence type="ECO:0000313" key="2">
    <source>
        <dbReference type="Proteomes" id="UP000024404"/>
    </source>
</evidence>
<dbReference type="EMBL" id="CMVM020000181">
    <property type="status" value="NOT_ANNOTATED_CDS"/>
    <property type="molecule type" value="Genomic_DNA"/>
</dbReference>
<proteinExistence type="predicted"/>
<dbReference type="EnsemblMetazoa" id="OVOC6865.1">
    <property type="protein sequence ID" value="OVOC6865.1"/>
    <property type="gene ID" value="WBGene00243674"/>
</dbReference>
<accession>A0A8R1Y100</accession>
<dbReference type="AlphaFoldDB" id="A0A8R1Y100"/>
<dbReference type="Proteomes" id="UP000024404">
    <property type="component" value="Unassembled WGS sequence"/>
</dbReference>
<reference evidence="2" key="1">
    <citation type="submission" date="2013-10" db="EMBL/GenBank/DDBJ databases">
        <title>Genome sequencing of Onchocerca volvulus.</title>
        <authorList>
            <person name="Cotton J."/>
            <person name="Tsai J."/>
            <person name="Stanley E."/>
            <person name="Tracey A."/>
            <person name="Holroyd N."/>
            <person name="Lustigman S."/>
            <person name="Berriman M."/>
        </authorList>
    </citation>
    <scope>NUCLEOTIDE SEQUENCE</scope>
</reference>